<evidence type="ECO:0000313" key="2">
    <source>
        <dbReference type="EMBL" id="WQD77417.1"/>
    </source>
</evidence>
<dbReference type="RefSeq" id="WP_114814259.1">
    <property type="nucleotide sequence ID" value="NZ_CP139965.1"/>
</dbReference>
<keyword evidence="3" id="KW-1185">Reference proteome</keyword>
<evidence type="ECO:0000259" key="1">
    <source>
        <dbReference type="Pfam" id="PF01323"/>
    </source>
</evidence>
<feature type="domain" description="DSBA-like thioredoxin" evidence="1">
    <location>
        <begin position="9"/>
        <end position="205"/>
    </location>
</feature>
<gene>
    <name evidence="2" type="ORF">U0042_25760</name>
</gene>
<dbReference type="Pfam" id="PF01323">
    <property type="entry name" value="DSBA"/>
    <property type="match status" value="1"/>
</dbReference>
<proteinExistence type="predicted"/>
<dbReference type="PANTHER" id="PTHR13887">
    <property type="entry name" value="GLUTATHIONE S-TRANSFERASE KAPPA"/>
    <property type="match status" value="1"/>
</dbReference>
<protein>
    <submittedName>
        <fullName evidence="2">DsbA family protein</fullName>
    </submittedName>
</protein>
<sequence>MIPMPTVRIACWADYVCPFCYLQMGVLDRFIETSRVPLVLEWHAFELRPEPIALIEPDGEYITNIWLNAVYPLAAERNVKVRLPPVAPRSRLAFETAFFSRTVGRFDAVHRALFKAYFEHGRDIGRADVLLEIAAECGVDRAALAASLAAQRFKTAIEDDEARAGRLGVTGLPFVMLSHAGDEAKARPPVVVRGVAPVEHLTAALDRLLADTPAADLRSPARTKRVAS</sequence>
<name>A0ABZ0WJC2_9BURK</name>
<dbReference type="Gene3D" id="3.40.30.10">
    <property type="entry name" value="Glutaredoxin"/>
    <property type="match status" value="1"/>
</dbReference>
<dbReference type="PANTHER" id="PTHR13887:SF41">
    <property type="entry name" value="THIOREDOXIN SUPERFAMILY PROTEIN"/>
    <property type="match status" value="1"/>
</dbReference>
<accession>A0ABZ0WJC2</accession>
<reference evidence="2 3" key="1">
    <citation type="submission" date="2023-12" db="EMBL/GenBank/DDBJ databases">
        <title>Genome sequencing and assembly of bacterial species from a model synthetic community.</title>
        <authorList>
            <person name="Hogle S.L."/>
        </authorList>
    </citation>
    <scope>NUCLEOTIDE SEQUENCE [LARGE SCALE GENOMIC DNA]</scope>
    <source>
        <strain evidence="2 3">HAMBI 2494</strain>
    </source>
</reference>
<organism evidence="2 3">
    <name type="scientific">Paraburkholderia kururiensis</name>
    <dbReference type="NCBI Taxonomy" id="984307"/>
    <lineage>
        <taxon>Bacteria</taxon>
        <taxon>Pseudomonadati</taxon>
        <taxon>Pseudomonadota</taxon>
        <taxon>Betaproteobacteria</taxon>
        <taxon>Burkholderiales</taxon>
        <taxon>Burkholderiaceae</taxon>
        <taxon>Paraburkholderia</taxon>
    </lineage>
</organism>
<dbReference type="InterPro" id="IPR036249">
    <property type="entry name" value="Thioredoxin-like_sf"/>
</dbReference>
<dbReference type="SUPFAM" id="SSF52833">
    <property type="entry name" value="Thioredoxin-like"/>
    <property type="match status" value="1"/>
</dbReference>
<evidence type="ECO:0000313" key="3">
    <source>
        <dbReference type="Proteomes" id="UP001325479"/>
    </source>
</evidence>
<dbReference type="Proteomes" id="UP001325479">
    <property type="component" value="Chromosome"/>
</dbReference>
<dbReference type="EMBL" id="CP139965">
    <property type="protein sequence ID" value="WQD77417.1"/>
    <property type="molecule type" value="Genomic_DNA"/>
</dbReference>
<dbReference type="InterPro" id="IPR001853">
    <property type="entry name" value="DSBA-like_thioredoxin_dom"/>
</dbReference>